<feature type="coiled-coil region" evidence="6">
    <location>
        <begin position="111"/>
        <end position="138"/>
    </location>
</feature>
<evidence type="ECO:0000259" key="7">
    <source>
        <dbReference type="Pfam" id="PF00931"/>
    </source>
</evidence>
<evidence type="ECO:0000313" key="10">
    <source>
        <dbReference type="EMBL" id="KAJ1691066.1"/>
    </source>
</evidence>
<evidence type="ECO:0000256" key="6">
    <source>
        <dbReference type="SAM" id="Coils"/>
    </source>
</evidence>
<dbReference type="FunFam" id="1.10.10.10:FF:000322">
    <property type="entry name" value="Probable disease resistance protein At1g63360"/>
    <property type="match status" value="1"/>
</dbReference>
<feature type="domain" description="Disease resistance protein winged helix" evidence="9">
    <location>
        <begin position="439"/>
        <end position="483"/>
    </location>
</feature>
<keyword evidence="6" id="KW-0175">Coiled coil</keyword>
<evidence type="ECO:0000313" key="11">
    <source>
        <dbReference type="Proteomes" id="UP001151287"/>
    </source>
</evidence>
<evidence type="ECO:0000256" key="2">
    <source>
        <dbReference type="ARBA" id="ARBA00022614"/>
    </source>
</evidence>
<evidence type="ECO:0000259" key="9">
    <source>
        <dbReference type="Pfam" id="PF23559"/>
    </source>
</evidence>
<dbReference type="Gene3D" id="3.40.50.300">
    <property type="entry name" value="P-loop containing nucleotide triphosphate hydrolases"/>
    <property type="match status" value="1"/>
</dbReference>
<proteinExistence type="inferred from homology"/>
<dbReference type="Pfam" id="PF00931">
    <property type="entry name" value="NB-ARC"/>
    <property type="match status" value="1"/>
</dbReference>
<sequence length="484" mass="56042">MAEGVVQFAVDKLGNMISNEAQLLGGVKDQVEWAQTKLREIQCCLRDADSKGTTRNALAEDWLNQLRNVAYRIEDTIDTFHLELEKEYKKDPSLFGRLKSWSLYPWRVLGRHKLGQELDKIKLELEEILKRKTDYIKDPLQDQDSGSSAVDLSKRREVYQDVNETEVFGQNAARKDILGLLLIHDETSTLPQKRKRDQETSKRVVITIVGPGGLGKTTLAHMVYQIAKDYFALHMMLSVSQQFSQIDLLTKMLSKLDNSRLQNCKDISDFIVNLKELLSSKRYLIILDDVWDTIVWEQLKDALPDVENGSRVLMTSRDEKVAKSVDHPRMSYKPRFLDDNESLELLLKKARQYQNPSERGPENLCEVAVQLSKKCKGLPLALIVLGGILSLEEHTYSAWERVLRTMNWPDEGKDCMNVLNMSYHYMPYEVKQCFLYLALFPEDHEIRANRLIKMWIAEGFIQHKDKKTLEEIVEDYLKILCQRA</sequence>
<dbReference type="PRINTS" id="PR00364">
    <property type="entry name" value="DISEASERSIST"/>
</dbReference>
<dbReference type="SUPFAM" id="SSF52540">
    <property type="entry name" value="P-loop containing nucleoside triphosphate hydrolases"/>
    <property type="match status" value="1"/>
</dbReference>
<name>A0A9Q0CBW2_9POAL</name>
<evidence type="ECO:0000259" key="8">
    <source>
        <dbReference type="Pfam" id="PF18052"/>
    </source>
</evidence>
<dbReference type="Gene3D" id="1.20.5.4130">
    <property type="match status" value="1"/>
</dbReference>
<evidence type="ECO:0000256" key="5">
    <source>
        <dbReference type="ARBA" id="ARBA00022821"/>
    </source>
</evidence>
<dbReference type="InterPro" id="IPR002182">
    <property type="entry name" value="NB-ARC"/>
</dbReference>
<reference evidence="10" key="1">
    <citation type="journal article" date="2022" name="Cell">
        <title>Repeat-based holocentromeres influence genome architecture and karyotype evolution.</title>
        <authorList>
            <person name="Hofstatter P.G."/>
            <person name="Thangavel G."/>
            <person name="Lux T."/>
            <person name="Neumann P."/>
            <person name="Vondrak T."/>
            <person name="Novak P."/>
            <person name="Zhang M."/>
            <person name="Costa L."/>
            <person name="Castellani M."/>
            <person name="Scott A."/>
            <person name="Toegelov H."/>
            <person name="Fuchs J."/>
            <person name="Mata-Sucre Y."/>
            <person name="Dias Y."/>
            <person name="Vanzela A.L.L."/>
            <person name="Huettel B."/>
            <person name="Almeida C.C.S."/>
            <person name="Simkova H."/>
            <person name="Souza G."/>
            <person name="Pedrosa-Harand A."/>
            <person name="Macas J."/>
            <person name="Mayer K.F.X."/>
            <person name="Houben A."/>
            <person name="Marques A."/>
        </authorList>
    </citation>
    <scope>NUCLEOTIDE SEQUENCE</scope>
    <source>
        <strain evidence="10">RhyBre1mFocal</strain>
    </source>
</reference>
<keyword evidence="5" id="KW-0611">Plant defense</keyword>
<gene>
    <name evidence="10" type="ORF">LUZ63_015221</name>
</gene>
<dbReference type="InterPro" id="IPR044974">
    <property type="entry name" value="Disease_R_plants"/>
</dbReference>
<dbReference type="InterPro" id="IPR036388">
    <property type="entry name" value="WH-like_DNA-bd_sf"/>
</dbReference>
<dbReference type="EMBL" id="JAMQYH010000004">
    <property type="protein sequence ID" value="KAJ1691066.1"/>
    <property type="molecule type" value="Genomic_DNA"/>
</dbReference>
<evidence type="ECO:0000256" key="4">
    <source>
        <dbReference type="ARBA" id="ARBA00022741"/>
    </source>
</evidence>
<keyword evidence="3" id="KW-0677">Repeat</keyword>
<dbReference type="Pfam" id="PF23559">
    <property type="entry name" value="WHD_DRP"/>
    <property type="match status" value="1"/>
</dbReference>
<organism evidence="10 11">
    <name type="scientific">Rhynchospora breviuscula</name>
    <dbReference type="NCBI Taxonomy" id="2022672"/>
    <lineage>
        <taxon>Eukaryota</taxon>
        <taxon>Viridiplantae</taxon>
        <taxon>Streptophyta</taxon>
        <taxon>Embryophyta</taxon>
        <taxon>Tracheophyta</taxon>
        <taxon>Spermatophyta</taxon>
        <taxon>Magnoliopsida</taxon>
        <taxon>Liliopsida</taxon>
        <taxon>Poales</taxon>
        <taxon>Cyperaceae</taxon>
        <taxon>Cyperoideae</taxon>
        <taxon>Rhynchosporeae</taxon>
        <taxon>Rhynchospora</taxon>
    </lineage>
</organism>
<dbReference type="InterPro" id="IPR027417">
    <property type="entry name" value="P-loop_NTPase"/>
</dbReference>
<keyword evidence="4" id="KW-0547">Nucleotide-binding</keyword>
<dbReference type="Gene3D" id="1.10.10.10">
    <property type="entry name" value="Winged helix-like DNA-binding domain superfamily/Winged helix DNA-binding domain"/>
    <property type="match status" value="1"/>
</dbReference>
<dbReference type="CDD" id="cd14798">
    <property type="entry name" value="RX-CC_like"/>
    <property type="match status" value="1"/>
</dbReference>
<feature type="domain" description="NB-ARC" evidence="7">
    <location>
        <begin position="201"/>
        <end position="352"/>
    </location>
</feature>
<dbReference type="AlphaFoldDB" id="A0A9Q0CBW2"/>
<comment type="caution">
    <text evidence="10">The sequence shown here is derived from an EMBL/GenBank/DDBJ whole genome shotgun (WGS) entry which is preliminary data.</text>
</comment>
<keyword evidence="2" id="KW-0433">Leucine-rich repeat</keyword>
<keyword evidence="11" id="KW-1185">Reference proteome</keyword>
<dbReference type="GO" id="GO:0009626">
    <property type="term" value="P:plant-type hypersensitive response"/>
    <property type="evidence" value="ECO:0007669"/>
    <property type="project" value="UniProtKB-ARBA"/>
</dbReference>
<protein>
    <submittedName>
        <fullName evidence="10">Uncharacterized protein</fullName>
    </submittedName>
</protein>
<dbReference type="PANTHER" id="PTHR23155:SF1238">
    <property type="entry name" value="TOMV SUSCEPTIBLE PROTEIN TM-2"/>
    <property type="match status" value="1"/>
</dbReference>
<dbReference type="PANTHER" id="PTHR23155">
    <property type="entry name" value="DISEASE RESISTANCE PROTEIN RP"/>
    <property type="match status" value="1"/>
</dbReference>
<dbReference type="GO" id="GO:0042742">
    <property type="term" value="P:defense response to bacterium"/>
    <property type="evidence" value="ECO:0007669"/>
    <property type="project" value="UniProtKB-ARBA"/>
</dbReference>
<dbReference type="InterPro" id="IPR042197">
    <property type="entry name" value="Apaf_helical"/>
</dbReference>
<comment type="similarity">
    <text evidence="1">Belongs to the disease resistance NB-LRR family.</text>
</comment>
<feature type="domain" description="Disease resistance N-terminal" evidence="8">
    <location>
        <begin position="5"/>
        <end position="89"/>
    </location>
</feature>
<dbReference type="GO" id="GO:0002758">
    <property type="term" value="P:innate immune response-activating signaling pathway"/>
    <property type="evidence" value="ECO:0007669"/>
    <property type="project" value="UniProtKB-ARBA"/>
</dbReference>
<evidence type="ECO:0000256" key="1">
    <source>
        <dbReference type="ARBA" id="ARBA00008894"/>
    </source>
</evidence>
<accession>A0A9Q0CBW2</accession>
<dbReference type="InterPro" id="IPR038005">
    <property type="entry name" value="RX-like_CC"/>
</dbReference>
<dbReference type="OrthoDB" id="597327at2759"/>
<dbReference type="GO" id="GO:0043531">
    <property type="term" value="F:ADP binding"/>
    <property type="evidence" value="ECO:0007669"/>
    <property type="project" value="InterPro"/>
</dbReference>
<dbReference type="Gene3D" id="1.10.8.430">
    <property type="entry name" value="Helical domain of apoptotic protease-activating factors"/>
    <property type="match status" value="1"/>
</dbReference>
<evidence type="ECO:0000256" key="3">
    <source>
        <dbReference type="ARBA" id="ARBA00022737"/>
    </source>
</evidence>
<dbReference type="Proteomes" id="UP001151287">
    <property type="component" value="Unassembled WGS sequence"/>
</dbReference>
<dbReference type="InterPro" id="IPR041118">
    <property type="entry name" value="Rx_N"/>
</dbReference>
<dbReference type="Pfam" id="PF18052">
    <property type="entry name" value="Rx_N"/>
    <property type="match status" value="1"/>
</dbReference>
<dbReference type="InterPro" id="IPR058922">
    <property type="entry name" value="WHD_DRP"/>
</dbReference>